<evidence type="ECO:0000313" key="2">
    <source>
        <dbReference type="EMBL" id="KDQ20041.1"/>
    </source>
</evidence>
<feature type="region of interest" description="Disordered" evidence="1">
    <location>
        <begin position="1"/>
        <end position="50"/>
    </location>
</feature>
<feature type="compositionally biased region" description="Polar residues" evidence="1">
    <location>
        <begin position="1"/>
        <end position="13"/>
    </location>
</feature>
<dbReference type="AlphaFoldDB" id="A0A067N8D1"/>
<feature type="compositionally biased region" description="Low complexity" evidence="1">
    <location>
        <begin position="148"/>
        <end position="162"/>
    </location>
</feature>
<accession>A0A067N8D1</accession>
<feature type="region of interest" description="Disordered" evidence="1">
    <location>
        <begin position="148"/>
        <end position="215"/>
    </location>
</feature>
<feature type="compositionally biased region" description="Polar residues" evidence="1">
    <location>
        <begin position="91"/>
        <end position="102"/>
    </location>
</feature>
<evidence type="ECO:0000313" key="3">
    <source>
        <dbReference type="Proteomes" id="UP000027195"/>
    </source>
</evidence>
<dbReference type="EMBL" id="KL198018">
    <property type="protein sequence ID" value="KDQ20041.1"/>
    <property type="molecule type" value="Genomic_DNA"/>
</dbReference>
<dbReference type="Proteomes" id="UP000027195">
    <property type="component" value="Unassembled WGS sequence"/>
</dbReference>
<feature type="region of interest" description="Disordered" evidence="1">
    <location>
        <begin position="76"/>
        <end position="106"/>
    </location>
</feature>
<proteinExistence type="predicted"/>
<reference evidence="3" key="1">
    <citation type="journal article" date="2014" name="Proc. Natl. Acad. Sci. U.S.A.">
        <title>Extensive sampling of basidiomycete genomes demonstrates inadequacy of the white-rot/brown-rot paradigm for wood decay fungi.</title>
        <authorList>
            <person name="Riley R."/>
            <person name="Salamov A.A."/>
            <person name="Brown D.W."/>
            <person name="Nagy L.G."/>
            <person name="Floudas D."/>
            <person name="Held B.W."/>
            <person name="Levasseur A."/>
            <person name="Lombard V."/>
            <person name="Morin E."/>
            <person name="Otillar R."/>
            <person name="Lindquist E.A."/>
            <person name="Sun H."/>
            <person name="LaButti K.M."/>
            <person name="Schmutz J."/>
            <person name="Jabbour D."/>
            <person name="Luo H."/>
            <person name="Baker S.E."/>
            <person name="Pisabarro A.G."/>
            <person name="Walton J.D."/>
            <person name="Blanchette R.A."/>
            <person name="Henrissat B."/>
            <person name="Martin F."/>
            <person name="Cullen D."/>
            <person name="Hibbett D.S."/>
            <person name="Grigoriev I.V."/>
        </authorList>
    </citation>
    <scope>NUCLEOTIDE SEQUENCE [LARGE SCALE GENOMIC DNA]</scope>
    <source>
        <strain evidence="3">FD-172 SS1</strain>
    </source>
</reference>
<gene>
    <name evidence="2" type="ORF">BOTBODRAFT_385124</name>
</gene>
<protein>
    <submittedName>
        <fullName evidence="2">Uncharacterized protein</fullName>
    </submittedName>
</protein>
<sequence length="215" mass="22031">MSLSKSFSDQSSELPRKTLVDRAQGSEDELRPRGRPTQPSSGGVAHTGRTTYDKFAAKIVAAARWVRARCFGTHTERSRRAHVTGPAGQHNGPTVPSQSQRSGYKDTRTGITGIAVDEMIASGTAVGGTEVDKATVDGEANGVEIEGTVTDEGTTDGGVLDTSIDGTTDDEEMGNDKVIGGEATGGKAVDGTGRIGTQPDEAAAGAGATPTIVDG</sequence>
<feature type="compositionally biased region" description="Basic and acidic residues" evidence="1">
    <location>
        <begin position="14"/>
        <end position="32"/>
    </location>
</feature>
<organism evidence="2 3">
    <name type="scientific">Botryobasidium botryosum (strain FD-172 SS1)</name>
    <dbReference type="NCBI Taxonomy" id="930990"/>
    <lineage>
        <taxon>Eukaryota</taxon>
        <taxon>Fungi</taxon>
        <taxon>Dikarya</taxon>
        <taxon>Basidiomycota</taxon>
        <taxon>Agaricomycotina</taxon>
        <taxon>Agaricomycetes</taxon>
        <taxon>Cantharellales</taxon>
        <taxon>Botryobasidiaceae</taxon>
        <taxon>Botryobasidium</taxon>
    </lineage>
</organism>
<evidence type="ECO:0000256" key="1">
    <source>
        <dbReference type="SAM" id="MobiDB-lite"/>
    </source>
</evidence>
<keyword evidence="3" id="KW-1185">Reference proteome</keyword>
<dbReference type="InParanoid" id="A0A067N8D1"/>
<name>A0A067N8D1_BOTB1</name>
<dbReference type="HOGENOM" id="CLU_1283069_0_0_1"/>